<reference evidence="2" key="1">
    <citation type="submission" date="2019-08" db="EMBL/GenBank/DDBJ databases">
        <authorList>
            <person name="Kucharzyk K."/>
            <person name="Murdoch R.W."/>
            <person name="Higgins S."/>
            <person name="Loffler F."/>
        </authorList>
    </citation>
    <scope>NUCLEOTIDE SEQUENCE</scope>
</reference>
<dbReference type="EMBL" id="VSSQ01046829">
    <property type="protein sequence ID" value="MPN00804.1"/>
    <property type="molecule type" value="Genomic_DNA"/>
</dbReference>
<proteinExistence type="predicted"/>
<protein>
    <submittedName>
        <fullName evidence="2">Uncharacterized protein</fullName>
    </submittedName>
</protein>
<feature type="compositionally biased region" description="Basic and acidic residues" evidence="1">
    <location>
        <begin position="31"/>
        <end position="40"/>
    </location>
</feature>
<evidence type="ECO:0000256" key="1">
    <source>
        <dbReference type="SAM" id="MobiDB-lite"/>
    </source>
</evidence>
<dbReference type="AlphaFoldDB" id="A0A645EJB7"/>
<comment type="caution">
    <text evidence="2">The sequence shown here is derived from an EMBL/GenBank/DDBJ whole genome shotgun (WGS) entry which is preliminary data.</text>
</comment>
<accession>A0A645EJB7</accession>
<name>A0A645EJB7_9ZZZZ</name>
<gene>
    <name evidence="2" type="ORF">SDC9_148002</name>
</gene>
<feature type="compositionally biased region" description="Basic residues" evidence="1">
    <location>
        <begin position="84"/>
        <end position="94"/>
    </location>
</feature>
<feature type="compositionally biased region" description="Basic residues" evidence="1">
    <location>
        <begin position="13"/>
        <end position="23"/>
    </location>
</feature>
<evidence type="ECO:0000313" key="2">
    <source>
        <dbReference type="EMBL" id="MPN00804.1"/>
    </source>
</evidence>
<feature type="compositionally biased region" description="Basic and acidic residues" evidence="1">
    <location>
        <begin position="102"/>
        <end position="144"/>
    </location>
</feature>
<feature type="region of interest" description="Disordered" evidence="1">
    <location>
        <begin position="1"/>
        <end position="144"/>
    </location>
</feature>
<organism evidence="2">
    <name type="scientific">bioreactor metagenome</name>
    <dbReference type="NCBI Taxonomy" id="1076179"/>
    <lineage>
        <taxon>unclassified sequences</taxon>
        <taxon>metagenomes</taxon>
        <taxon>ecological metagenomes</taxon>
    </lineage>
</organism>
<sequence length="213" mass="23778">MPDQICERVAGTGRHRDRRKRKGHPDGGSGSDDRQSKVEGLDPPQAHQRDTDQGTGDVAEALPRPVPAEVPAQAFLPGQASNRSRGRRRERRRGSTLSQPGHGEHDRGWRDQREQGSDGERDEPAKDHGLRTDSVAERAEEGFEDNLGHIVEREHRAEPEQGQANVVTLGTQYARDAVRTEGSGKPGQIQRCGRPHNRRFRHNFDCNGCYMTT</sequence>